<comment type="caution">
    <text evidence="1">The sequence shown here is derived from an EMBL/GenBank/DDBJ whole genome shotgun (WGS) entry which is preliminary data.</text>
</comment>
<sequence>MDVRSTSRKPVEPLQLVEQELRLLVERPVPLTLYVADLDGSLPDGWLDMASLRALLLHPSVGFATRGAIWVRLLTLTRAGGRAGEEWCTATCAMALPGLWRIAGRLRREVPELAVELQQVMLCGFWDALVRLREQAPTMEQPGRIPASLCWAADRAARSFRNREAEHGRRSSALGDGAAQQGTALNPETVLELAVAAGVLSREAADLIAATRLDGVPVRVLAERAGCTPESLGMRRRRAEVRLIEALRGGRLDCTPTADLMTQR</sequence>
<gene>
    <name evidence="1" type="ORF">FHX73_12453</name>
</gene>
<proteinExistence type="predicted"/>
<organism evidence="1 2">
    <name type="scientific">Kitasatospora viridis</name>
    <dbReference type="NCBI Taxonomy" id="281105"/>
    <lineage>
        <taxon>Bacteria</taxon>
        <taxon>Bacillati</taxon>
        <taxon>Actinomycetota</taxon>
        <taxon>Actinomycetes</taxon>
        <taxon>Kitasatosporales</taxon>
        <taxon>Streptomycetaceae</taxon>
        <taxon>Kitasatospora</taxon>
    </lineage>
</organism>
<dbReference type="Proteomes" id="UP000317940">
    <property type="component" value="Unassembled WGS sequence"/>
</dbReference>
<accession>A0A561TW60</accession>
<dbReference type="EMBL" id="VIWT01000002">
    <property type="protein sequence ID" value="TWF91341.1"/>
    <property type="molecule type" value="Genomic_DNA"/>
</dbReference>
<dbReference type="OrthoDB" id="4164470at2"/>
<keyword evidence="2" id="KW-1185">Reference proteome</keyword>
<evidence type="ECO:0008006" key="3">
    <source>
        <dbReference type="Google" id="ProtNLM"/>
    </source>
</evidence>
<reference evidence="1 2" key="1">
    <citation type="submission" date="2019-06" db="EMBL/GenBank/DDBJ databases">
        <title>Sequencing the genomes of 1000 actinobacteria strains.</title>
        <authorList>
            <person name="Klenk H.-P."/>
        </authorList>
    </citation>
    <scope>NUCLEOTIDE SEQUENCE [LARGE SCALE GENOMIC DNA]</scope>
    <source>
        <strain evidence="1 2">DSM 44826</strain>
    </source>
</reference>
<name>A0A561TW60_9ACTN</name>
<evidence type="ECO:0000313" key="1">
    <source>
        <dbReference type="EMBL" id="TWF91341.1"/>
    </source>
</evidence>
<dbReference type="RefSeq" id="WP_145908940.1">
    <property type="nucleotide sequence ID" value="NZ_BAAAMZ010000010.1"/>
</dbReference>
<protein>
    <recommendedName>
        <fullName evidence="3">DNA-directed RNA polymerase specialized sigma24 family protein</fullName>
    </recommendedName>
</protein>
<evidence type="ECO:0000313" key="2">
    <source>
        <dbReference type="Proteomes" id="UP000317940"/>
    </source>
</evidence>
<dbReference type="AlphaFoldDB" id="A0A561TW60"/>